<reference evidence="1 2" key="1">
    <citation type="submission" date="2023-02" db="EMBL/GenBank/DDBJ databases">
        <title>Genome sequence of Lentisphaera profundi SAORIC-696.</title>
        <authorList>
            <person name="Kim e."/>
            <person name="Cho J.-C."/>
            <person name="Choi A."/>
            <person name="Kang I."/>
        </authorList>
    </citation>
    <scope>NUCLEOTIDE SEQUENCE [LARGE SCALE GENOMIC DNA]</scope>
    <source>
        <strain evidence="1 2">SAORIC-696</strain>
    </source>
</reference>
<dbReference type="SUPFAM" id="SSF54593">
    <property type="entry name" value="Glyoxalase/Bleomycin resistance protein/Dihydroxybiphenyl dioxygenase"/>
    <property type="match status" value="1"/>
</dbReference>
<evidence type="ECO:0000313" key="1">
    <source>
        <dbReference type="EMBL" id="WDE99288.1"/>
    </source>
</evidence>
<proteinExistence type="predicted"/>
<dbReference type="RefSeq" id="WP_274154146.1">
    <property type="nucleotide sequence ID" value="NZ_CP117812.1"/>
</dbReference>
<name>A0ABY7VYF1_9BACT</name>
<dbReference type="Proteomes" id="UP001214250">
    <property type="component" value="Chromosome 2"/>
</dbReference>
<protein>
    <recommendedName>
        <fullName evidence="3">VOC domain-containing protein</fullName>
    </recommendedName>
</protein>
<evidence type="ECO:0008006" key="3">
    <source>
        <dbReference type="Google" id="ProtNLM"/>
    </source>
</evidence>
<organism evidence="1 2">
    <name type="scientific">Lentisphaera profundi</name>
    <dbReference type="NCBI Taxonomy" id="1658616"/>
    <lineage>
        <taxon>Bacteria</taxon>
        <taxon>Pseudomonadati</taxon>
        <taxon>Lentisphaerota</taxon>
        <taxon>Lentisphaeria</taxon>
        <taxon>Lentisphaerales</taxon>
        <taxon>Lentisphaeraceae</taxon>
        <taxon>Lentisphaera</taxon>
    </lineage>
</organism>
<dbReference type="EMBL" id="CP117812">
    <property type="protein sequence ID" value="WDE99288.1"/>
    <property type="molecule type" value="Genomic_DNA"/>
</dbReference>
<evidence type="ECO:0000313" key="2">
    <source>
        <dbReference type="Proteomes" id="UP001214250"/>
    </source>
</evidence>
<dbReference type="InterPro" id="IPR029068">
    <property type="entry name" value="Glyas_Bleomycin-R_OHBP_Dase"/>
</dbReference>
<sequence>MKKALQLDKCHILLRSKDVPESKSFFLALGLVPLRDTLFSDGSMCIELRDQVQSFPSLYIEGCDDQEIFDHYQDKGIVFDCSSNEQGETELFFTDPNGLNIFIGEKTPASPIVSSPCKILELSQSTKFFIESVNFFTELGFDCIAQRSNYPKTLMTNGPTRLALHDSSKYSGQGIALSLPENQIQSVKSIGFPLMKNADGSYLCFSPEGLRCTLFIS</sequence>
<keyword evidence="2" id="KW-1185">Reference proteome</keyword>
<accession>A0ABY7VYF1</accession>
<gene>
    <name evidence="1" type="ORF">PQO03_15740</name>
</gene>